<dbReference type="PATRIC" id="fig|1194972.3.peg.5589"/>
<dbReference type="eggNOG" id="ENOG5031KNY">
    <property type="taxonomic scope" value="Bacteria"/>
</dbReference>
<keyword evidence="3" id="KW-1185">Reference proteome</keyword>
<protein>
    <submittedName>
        <fullName evidence="2">Uncharacterized protein</fullName>
    </submittedName>
</protein>
<dbReference type="AlphaFoldDB" id="K0UBA0"/>
<feature type="chain" id="PRO_5039338279" evidence="1">
    <location>
        <begin position="33"/>
        <end position="119"/>
    </location>
</feature>
<comment type="caution">
    <text evidence="2">The sequence shown here is derived from an EMBL/GenBank/DDBJ whole genome shotgun (WGS) entry which is preliminary data.</text>
</comment>
<sequence>MLMAKHAKAATRSSKKLGVLSLGSFAVATAFAGLGAGTAGADVNEVGPGPTVSSRQASEFAVVRINDFGVARGISESRVADAGTINAFGEVRDTTKAVVGSTASAFEGAYPVGPGIGDW</sequence>
<organism evidence="2 3">
    <name type="scientific">Mycolicibacterium vaccae ATCC 25954</name>
    <dbReference type="NCBI Taxonomy" id="1194972"/>
    <lineage>
        <taxon>Bacteria</taxon>
        <taxon>Bacillati</taxon>
        <taxon>Actinomycetota</taxon>
        <taxon>Actinomycetes</taxon>
        <taxon>Mycobacteriales</taxon>
        <taxon>Mycobacteriaceae</taxon>
        <taxon>Mycolicibacterium</taxon>
    </lineage>
</organism>
<name>K0UBA0_MYCVA</name>
<proteinExistence type="predicted"/>
<gene>
    <name evidence="2" type="ORF">MVAC_28174</name>
</gene>
<dbReference type="HOGENOM" id="CLU_2082243_0_0_11"/>
<dbReference type="EMBL" id="ALQA01000108">
    <property type="protein sequence ID" value="EJZ04607.1"/>
    <property type="molecule type" value="Genomic_DNA"/>
</dbReference>
<dbReference type="Proteomes" id="UP000006072">
    <property type="component" value="Unassembled WGS sequence"/>
</dbReference>
<evidence type="ECO:0000256" key="1">
    <source>
        <dbReference type="SAM" id="SignalP"/>
    </source>
</evidence>
<keyword evidence="1" id="KW-0732">Signal</keyword>
<reference evidence="2 3" key="1">
    <citation type="journal article" date="2012" name="J. Bacteriol.">
        <title>Complete Genome Sequence of Mycobacterium vaccae Type Strain ATCC 25954.</title>
        <authorList>
            <person name="Ho Y.S."/>
            <person name="Adroub S.A."/>
            <person name="Abadi M."/>
            <person name="Al Alwan B."/>
            <person name="Alkhateeb R."/>
            <person name="Gao G."/>
            <person name="Ragab A."/>
            <person name="Ali S."/>
            <person name="van Soolingen D."/>
            <person name="Bitter W."/>
            <person name="Pain A."/>
            <person name="Abdallah A.M."/>
        </authorList>
    </citation>
    <scope>NUCLEOTIDE SEQUENCE [LARGE SCALE GENOMIC DNA]</scope>
    <source>
        <strain evidence="2 3">ATCC 25954</strain>
    </source>
</reference>
<accession>K0UBA0</accession>
<feature type="signal peptide" evidence="1">
    <location>
        <begin position="1"/>
        <end position="32"/>
    </location>
</feature>
<evidence type="ECO:0000313" key="3">
    <source>
        <dbReference type="Proteomes" id="UP000006072"/>
    </source>
</evidence>
<evidence type="ECO:0000313" key="2">
    <source>
        <dbReference type="EMBL" id="EJZ04607.1"/>
    </source>
</evidence>